<reference evidence="2" key="1">
    <citation type="journal article" date="2023" name="Plant J.">
        <title>Genome sequences and population genomics provide insights into the demographic history, inbreeding, and mutation load of two 'living fossil' tree species of Dipteronia.</title>
        <authorList>
            <person name="Feng Y."/>
            <person name="Comes H.P."/>
            <person name="Chen J."/>
            <person name="Zhu S."/>
            <person name="Lu R."/>
            <person name="Zhang X."/>
            <person name="Li P."/>
            <person name="Qiu J."/>
            <person name="Olsen K.M."/>
            <person name="Qiu Y."/>
        </authorList>
    </citation>
    <scope>NUCLEOTIDE SEQUENCE</scope>
    <source>
        <strain evidence="2">NBL</strain>
    </source>
</reference>
<dbReference type="Proteomes" id="UP001281410">
    <property type="component" value="Unassembled WGS sequence"/>
</dbReference>
<comment type="caution">
    <text evidence="2">The sequence shown here is derived from an EMBL/GenBank/DDBJ whole genome shotgun (WGS) entry which is preliminary data.</text>
</comment>
<organism evidence="2 3">
    <name type="scientific">Dipteronia sinensis</name>
    <dbReference type="NCBI Taxonomy" id="43782"/>
    <lineage>
        <taxon>Eukaryota</taxon>
        <taxon>Viridiplantae</taxon>
        <taxon>Streptophyta</taxon>
        <taxon>Embryophyta</taxon>
        <taxon>Tracheophyta</taxon>
        <taxon>Spermatophyta</taxon>
        <taxon>Magnoliopsida</taxon>
        <taxon>eudicotyledons</taxon>
        <taxon>Gunneridae</taxon>
        <taxon>Pentapetalae</taxon>
        <taxon>rosids</taxon>
        <taxon>malvids</taxon>
        <taxon>Sapindales</taxon>
        <taxon>Sapindaceae</taxon>
        <taxon>Hippocastanoideae</taxon>
        <taxon>Acereae</taxon>
        <taxon>Dipteronia</taxon>
    </lineage>
</organism>
<evidence type="ECO:0008006" key="4">
    <source>
        <dbReference type="Google" id="ProtNLM"/>
    </source>
</evidence>
<dbReference type="AlphaFoldDB" id="A0AAE0AQZ3"/>
<sequence length="120" mass="14223">MSGYLGPYNGERYHITDFSRDRQPTCPQEVFNQAHSSFLRVIECTFGVWKKMLKILKTMPNFSFNKQVKIVIATMTVHNYIKRHAQRDHHFEEGKNYWDEETEEVMDTKEESYETNGPIA</sequence>
<accession>A0AAE0AQZ3</accession>
<name>A0AAE0AQZ3_9ROSI</name>
<protein>
    <recommendedName>
        <fullName evidence="4">DDE Tnp4 domain-containing protein</fullName>
    </recommendedName>
</protein>
<evidence type="ECO:0000313" key="3">
    <source>
        <dbReference type="Proteomes" id="UP001281410"/>
    </source>
</evidence>
<keyword evidence="3" id="KW-1185">Reference proteome</keyword>
<feature type="region of interest" description="Disordered" evidence="1">
    <location>
        <begin position="93"/>
        <end position="120"/>
    </location>
</feature>
<evidence type="ECO:0000256" key="1">
    <source>
        <dbReference type="SAM" id="MobiDB-lite"/>
    </source>
</evidence>
<evidence type="ECO:0000313" key="2">
    <source>
        <dbReference type="EMBL" id="KAK3222613.1"/>
    </source>
</evidence>
<gene>
    <name evidence="2" type="ORF">Dsin_009638</name>
</gene>
<dbReference type="EMBL" id="JANJYJ010000003">
    <property type="protein sequence ID" value="KAK3222613.1"/>
    <property type="molecule type" value="Genomic_DNA"/>
</dbReference>
<proteinExistence type="predicted"/>